<gene>
    <name evidence="1" type="ORF">LCGC14_1164690</name>
</gene>
<accession>A0A0F9LRQ7</accession>
<protein>
    <submittedName>
        <fullName evidence="1">Uncharacterized protein</fullName>
    </submittedName>
</protein>
<dbReference type="EMBL" id="LAZR01005710">
    <property type="protein sequence ID" value="KKM97759.1"/>
    <property type="molecule type" value="Genomic_DNA"/>
</dbReference>
<sequence length="91" mass="10987">MNETQFLEEILKKLRPRNEFEDFVDINKGRRIMTARYIFNGADLREVINLTKKRICKMIDELSLEDSLTDSFWEFKRLLKKKVRETGESRT</sequence>
<dbReference type="AlphaFoldDB" id="A0A0F9LRQ7"/>
<comment type="caution">
    <text evidence="1">The sequence shown here is derived from an EMBL/GenBank/DDBJ whole genome shotgun (WGS) entry which is preliminary data.</text>
</comment>
<organism evidence="1">
    <name type="scientific">marine sediment metagenome</name>
    <dbReference type="NCBI Taxonomy" id="412755"/>
    <lineage>
        <taxon>unclassified sequences</taxon>
        <taxon>metagenomes</taxon>
        <taxon>ecological metagenomes</taxon>
    </lineage>
</organism>
<name>A0A0F9LRQ7_9ZZZZ</name>
<proteinExistence type="predicted"/>
<reference evidence="1" key="1">
    <citation type="journal article" date="2015" name="Nature">
        <title>Complex archaea that bridge the gap between prokaryotes and eukaryotes.</title>
        <authorList>
            <person name="Spang A."/>
            <person name="Saw J.H."/>
            <person name="Jorgensen S.L."/>
            <person name="Zaremba-Niedzwiedzka K."/>
            <person name="Martijn J."/>
            <person name="Lind A.E."/>
            <person name="van Eijk R."/>
            <person name="Schleper C."/>
            <person name="Guy L."/>
            <person name="Ettema T.J."/>
        </authorList>
    </citation>
    <scope>NUCLEOTIDE SEQUENCE</scope>
</reference>
<evidence type="ECO:0000313" key="1">
    <source>
        <dbReference type="EMBL" id="KKM97759.1"/>
    </source>
</evidence>